<reference evidence="2 3" key="1">
    <citation type="submission" date="2022-06" db="EMBL/GenBank/DDBJ databases">
        <title>Halogeometricum sp. a new haloarchaeum isolate from saline soil.</title>
        <authorList>
            <person name="Strakova D."/>
            <person name="Galisteo C."/>
            <person name="Sanchez-Porro C."/>
            <person name="Ventosa A."/>
        </authorList>
    </citation>
    <scope>NUCLEOTIDE SEQUENCE [LARGE SCALE GENOMIC DNA]</scope>
    <source>
        <strain evidence="3">S3BR25-2</strain>
    </source>
</reference>
<proteinExistence type="predicted"/>
<dbReference type="RefSeq" id="WP_310926518.1">
    <property type="nucleotide sequence ID" value="NZ_JAMQOQ010000001.1"/>
</dbReference>
<feature type="region of interest" description="Disordered" evidence="1">
    <location>
        <begin position="49"/>
        <end position="103"/>
    </location>
</feature>
<accession>A0ABU2FVW5</accession>
<sequence>MEFETKVGIVYSPIEFTGLGGDERLVVALDIRIGKSTLGTSETVVRWESVGGRRRRRVGPSESPRGFRVSSALDGGKKPEQSGRGGDIRAATVEAAEPLKRTK</sequence>
<evidence type="ECO:0000313" key="2">
    <source>
        <dbReference type="EMBL" id="MDS0292672.1"/>
    </source>
</evidence>
<gene>
    <name evidence="2" type="ORF">NDI79_00650</name>
</gene>
<keyword evidence="3" id="KW-1185">Reference proteome</keyword>
<comment type="caution">
    <text evidence="2">The sequence shown here is derived from an EMBL/GenBank/DDBJ whole genome shotgun (WGS) entry which is preliminary data.</text>
</comment>
<dbReference type="Proteomes" id="UP001254813">
    <property type="component" value="Unassembled WGS sequence"/>
</dbReference>
<protein>
    <submittedName>
        <fullName evidence="2">Uncharacterized protein</fullName>
    </submittedName>
</protein>
<dbReference type="EMBL" id="JAMQOQ010000001">
    <property type="protein sequence ID" value="MDS0292672.1"/>
    <property type="molecule type" value="Genomic_DNA"/>
</dbReference>
<organism evidence="2 3">
    <name type="scientific">Halogeometricum luteum</name>
    <dbReference type="NCBI Taxonomy" id="2950537"/>
    <lineage>
        <taxon>Archaea</taxon>
        <taxon>Methanobacteriati</taxon>
        <taxon>Methanobacteriota</taxon>
        <taxon>Stenosarchaea group</taxon>
        <taxon>Halobacteria</taxon>
        <taxon>Halobacteriales</taxon>
        <taxon>Haloferacaceae</taxon>
        <taxon>Halogeometricum</taxon>
    </lineage>
</organism>
<evidence type="ECO:0000313" key="3">
    <source>
        <dbReference type="Proteomes" id="UP001254813"/>
    </source>
</evidence>
<name>A0ABU2FVW5_9EURY</name>
<evidence type="ECO:0000256" key="1">
    <source>
        <dbReference type="SAM" id="MobiDB-lite"/>
    </source>
</evidence>